<feature type="transmembrane region" description="Helical" evidence="1">
    <location>
        <begin position="412"/>
        <end position="437"/>
    </location>
</feature>
<feature type="transmembrane region" description="Helical" evidence="1">
    <location>
        <begin position="552"/>
        <end position="576"/>
    </location>
</feature>
<feature type="chain" id="PRO_5040155593" evidence="2">
    <location>
        <begin position="32"/>
        <end position="584"/>
    </location>
</feature>
<evidence type="ECO:0000313" key="4">
    <source>
        <dbReference type="Proteomes" id="UP000807353"/>
    </source>
</evidence>
<keyword evidence="1" id="KW-0472">Membrane</keyword>
<dbReference type="Proteomes" id="UP000807353">
    <property type="component" value="Unassembled WGS sequence"/>
</dbReference>
<organism evidence="3 4">
    <name type="scientific">Collybia nuda</name>
    <dbReference type="NCBI Taxonomy" id="64659"/>
    <lineage>
        <taxon>Eukaryota</taxon>
        <taxon>Fungi</taxon>
        <taxon>Dikarya</taxon>
        <taxon>Basidiomycota</taxon>
        <taxon>Agaricomycotina</taxon>
        <taxon>Agaricomycetes</taxon>
        <taxon>Agaricomycetidae</taxon>
        <taxon>Agaricales</taxon>
        <taxon>Tricholomatineae</taxon>
        <taxon>Clitocybaceae</taxon>
        <taxon>Collybia</taxon>
    </lineage>
</organism>
<feature type="transmembrane region" description="Helical" evidence="1">
    <location>
        <begin position="244"/>
        <end position="262"/>
    </location>
</feature>
<evidence type="ECO:0000256" key="2">
    <source>
        <dbReference type="SAM" id="SignalP"/>
    </source>
</evidence>
<keyword evidence="1" id="KW-1133">Transmembrane helix</keyword>
<feature type="signal peptide" evidence="2">
    <location>
        <begin position="1"/>
        <end position="31"/>
    </location>
</feature>
<dbReference type="AlphaFoldDB" id="A0A9P6CF26"/>
<accession>A0A9P6CF26</accession>
<evidence type="ECO:0000313" key="3">
    <source>
        <dbReference type="EMBL" id="KAF9458558.1"/>
    </source>
</evidence>
<keyword evidence="4" id="KW-1185">Reference proteome</keyword>
<protein>
    <submittedName>
        <fullName evidence="3">Uncharacterized protein</fullName>
    </submittedName>
</protein>
<name>A0A9P6CF26_9AGAR</name>
<proteinExistence type="predicted"/>
<sequence>MPLSLRPCKSNPLLPYICCLLILLLVPTVAGDKFNVCLNNFRDGQYGPLGGTDNHGRPVSNITNATAITYDLCVRACGSDPEGFRWPVFSQQFSSWLLPWLALVSQLPFGSQDKLDNLVSMLLTLGSPTLAAYSLALTALNGRWIAQLFASHTYPNAKNALKVLSSLQQSPLSVTSSDGLLASLIILPQNDDWWSELLIWLDYTHTWSIAAVTSISWVVIAYIFTVINSFAGDITESINANGEGVGSLWLWLLPIVTGWLQISPKCESTRLRDAIKRANEISFVATDHDGPVLTYSRSGQHAISLYNSAWEDPVRRDELCTAPIYNYSRFLPWVQAVEKVSEVFRIASIRAQHHQSVDPEVDWEKQGKLSGPLAPNRVGTLRQVKAYCESLDDEEAPRQTQSRWGRNIWSRVFLASLLALLLQWGTTGAAIIVVWFTPTSGLGCRSGAYILYGCLSTVVWILLVFSSFLSHYSSTASKKSLPVGVAGCVSIILRRVGKCIALVNAIWIVMICVFQFSNFFNRCYCNSSVLGWGSRAFNVIDLVDTDTRHMRAAWIGGVALAAGTAAIFTALINLFINPQFTPDE</sequence>
<gene>
    <name evidence="3" type="ORF">BDZ94DRAFT_1270343</name>
</gene>
<feature type="transmembrane region" description="Helical" evidence="1">
    <location>
        <begin position="449"/>
        <end position="469"/>
    </location>
</feature>
<feature type="transmembrane region" description="Helical" evidence="1">
    <location>
        <begin position="118"/>
        <end position="140"/>
    </location>
</feature>
<keyword evidence="2" id="KW-0732">Signal</keyword>
<reference evidence="3" key="1">
    <citation type="submission" date="2020-11" db="EMBL/GenBank/DDBJ databases">
        <authorList>
            <consortium name="DOE Joint Genome Institute"/>
            <person name="Ahrendt S."/>
            <person name="Riley R."/>
            <person name="Andreopoulos W."/>
            <person name="Labutti K."/>
            <person name="Pangilinan J."/>
            <person name="Ruiz-Duenas F.J."/>
            <person name="Barrasa J.M."/>
            <person name="Sanchez-Garcia M."/>
            <person name="Camarero S."/>
            <person name="Miyauchi S."/>
            <person name="Serrano A."/>
            <person name="Linde D."/>
            <person name="Babiker R."/>
            <person name="Drula E."/>
            <person name="Ayuso-Fernandez I."/>
            <person name="Pacheco R."/>
            <person name="Padilla G."/>
            <person name="Ferreira P."/>
            <person name="Barriuso J."/>
            <person name="Kellner H."/>
            <person name="Castanera R."/>
            <person name="Alfaro M."/>
            <person name="Ramirez L."/>
            <person name="Pisabarro A.G."/>
            <person name="Kuo A."/>
            <person name="Tritt A."/>
            <person name="Lipzen A."/>
            <person name="He G."/>
            <person name="Yan M."/>
            <person name="Ng V."/>
            <person name="Cullen D."/>
            <person name="Martin F."/>
            <person name="Rosso M.-N."/>
            <person name="Henrissat B."/>
            <person name="Hibbett D."/>
            <person name="Martinez A.T."/>
            <person name="Grigoriev I.V."/>
        </authorList>
    </citation>
    <scope>NUCLEOTIDE SEQUENCE</scope>
    <source>
        <strain evidence="3">CBS 247.69</strain>
    </source>
</reference>
<dbReference type="EMBL" id="MU150337">
    <property type="protein sequence ID" value="KAF9458558.1"/>
    <property type="molecule type" value="Genomic_DNA"/>
</dbReference>
<keyword evidence="1" id="KW-0812">Transmembrane</keyword>
<evidence type="ECO:0000256" key="1">
    <source>
        <dbReference type="SAM" id="Phobius"/>
    </source>
</evidence>
<comment type="caution">
    <text evidence="3">The sequence shown here is derived from an EMBL/GenBank/DDBJ whole genome shotgun (WGS) entry which is preliminary data.</text>
</comment>
<feature type="transmembrane region" description="Helical" evidence="1">
    <location>
        <begin position="206"/>
        <end position="224"/>
    </location>
</feature>
<dbReference type="OrthoDB" id="5392263at2759"/>
<feature type="transmembrane region" description="Helical" evidence="1">
    <location>
        <begin position="499"/>
        <end position="520"/>
    </location>
</feature>